<feature type="transmembrane region" description="Helical" evidence="1">
    <location>
        <begin position="113"/>
        <end position="131"/>
    </location>
</feature>
<organism evidence="2 3">
    <name type="scientific">Peiella sedimenti</name>
    <dbReference type="NCBI Taxonomy" id="3061083"/>
    <lineage>
        <taxon>Bacteria</taxon>
        <taxon>Pseudomonadati</taxon>
        <taxon>Pseudomonadota</taxon>
        <taxon>Alphaproteobacteria</taxon>
        <taxon>Caulobacterales</taxon>
        <taxon>Caulobacteraceae</taxon>
        <taxon>Peiella</taxon>
    </lineage>
</organism>
<comment type="caution">
    <text evidence="2">The sequence shown here is derived from an EMBL/GenBank/DDBJ whole genome shotgun (WGS) entry which is preliminary data.</text>
</comment>
<keyword evidence="1" id="KW-0812">Transmembrane</keyword>
<feature type="transmembrane region" description="Helical" evidence="1">
    <location>
        <begin position="85"/>
        <end position="107"/>
    </location>
</feature>
<dbReference type="EMBL" id="JAUKTR010000003">
    <property type="protein sequence ID" value="MDO1559249.1"/>
    <property type="molecule type" value="Genomic_DNA"/>
</dbReference>
<name>A0ABT8SMQ0_9CAUL</name>
<sequence length="139" mass="13975">MKRYFSLLPAAAASAVWSALAFAGALFLGILVMTAGAAVWTFSSAAALVLAFAWVFAGALAVFCVGAVLFGPLTYMVLKRLNADGYIAAAFIAGLEAGGASILLLGLMNVAELAPLHGAAALGGAVGGLAFRHTAERLS</sequence>
<accession>A0ABT8SMQ0</accession>
<evidence type="ECO:0000313" key="2">
    <source>
        <dbReference type="EMBL" id="MDO1559249.1"/>
    </source>
</evidence>
<evidence type="ECO:0000256" key="1">
    <source>
        <dbReference type="SAM" id="Phobius"/>
    </source>
</evidence>
<reference evidence="2" key="1">
    <citation type="submission" date="2023-07" db="EMBL/GenBank/DDBJ databases">
        <title>Brevundimonas soil sp. nov., isolated from the soil of chemical plant.</title>
        <authorList>
            <person name="Wu N."/>
        </authorList>
    </citation>
    <scope>NUCLEOTIDE SEQUENCE</scope>
    <source>
        <strain evidence="2">XZ-24</strain>
    </source>
</reference>
<keyword evidence="1" id="KW-0472">Membrane</keyword>
<keyword evidence="3" id="KW-1185">Reference proteome</keyword>
<protein>
    <submittedName>
        <fullName evidence="2">Uncharacterized protein</fullName>
    </submittedName>
</protein>
<dbReference type="Proteomes" id="UP001169063">
    <property type="component" value="Unassembled WGS sequence"/>
</dbReference>
<keyword evidence="1" id="KW-1133">Transmembrane helix</keyword>
<proteinExistence type="predicted"/>
<gene>
    <name evidence="2" type="ORF">Q0812_07395</name>
</gene>
<evidence type="ECO:0000313" key="3">
    <source>
        <dbReference type="Proteomes" id="UP001169063"/>
    </source>
</evidence>
<dbReference type="RefSeq" id="WP_302109685.1">
    <property type="nucleotide sequence ID" value="NZ_JAUKTR010000003.1"/>
</dbReference>
<feature type="transmembrane region" description="Helical" evidence="1">
    <location>
        <begin position="45"/>
        <end position="73"/>
    </location>
</feature>